<evidence type="ECO:0000313" key="2">
    <source>
        <dbReference type="Proteomes" id="UP000675881"/>
    </source>
</evidence>
<dbReference type="Proteomes" id="UP000675881">
    <property type="component" value="Chromosome 12"/>
</dbReference>
<accession>A0A7R8H239</accession>
<keyword evidence="2" id="KW-1185">Reference proteome</keyword>
<protein>
    <submittedName>
        <fullName evidence="1">(salmon louse) hypothetical protein</fullName>
    </submittedName>
</protein>
<dbReference type="EMBL" id="HG994591">
    <property type="protein sequence ID" value="CAF2820599.1"/>
    <property type="molecule type" value="Genomic_DNA"/>
</dbReference>
<gene>
    <name evidence="1" type="ORF">LSAA_3548</name>
</gene>
<reference evidence="1" key="1">
    <citation type="submission" date="2021-02" db="EMBL/GenBank/DDBJ databases">
        <authorList>
            <person name="Bekaert M."/>
        </authorList>
    </citation>
    <scope>NUCLEOTIDE SEQUENCE</scope>
    <source>
        <strain evidence="1">IoA-00</strain>
    </source>
</reference>
<dbReference type="OrthoDB" id="6344929at2759"/>
<proteinExistence type="predicted"/>
<evidence type="ECO:0000313" key="1">
    <source>
        <dbReference type="EMBL" id="CAF2820599.1"/>
    </source>
</evidence>
<name>A0A7R8H239_LEPSM</name>
<sequence length="217" mass="24957">MKIYDYNQEFGGNYYQPMLQYINKKDIMGPFNKKQIIDLPRSAEVTSDKYTNMRHYDKNLSTLELEAFLIKAYAKQIKELNSSTAMAHNVNTPYNSMKLLKGTSSLSSERVSHYASELHISKDNRLRSAAIEKKHCLDIEAFGDFEYHHKLFDGPIDRNQQFWRPEKLSGLAQEDLETPLAAGMHKKVSSSLGFSKKITSGRFQESIALLRVTSFIF</sequence>
<organism evidence="1 2">
    <name type="scientific">Lepeophtheirus salmonis</name>
    <name type="common">Salmon louse</name>
    <name type="synonym">Caligus salmonis</name>
    <dbReference type="NCBI Taxonomy" id="72036"/>
    <lineage>
        <taxon>Eukaryota</taxon>
        <taxon>Metazoa</taxon>
        <taxon>Ecdysozoa</taxon>
        <taxon>Arthropoda</taxon>
        <taxon>Crustacea</taxon>
        <taxon>Multicrustacea</taxon>
        <taxon>Hexanauplia</taxon>
        <taxon>Copepoda</taxon>
        <taxon>Siphonostomatoida</taxon>
        <taxon>Caligidae</taxon>
        <taxon>Lepeophtheirus</taxon>
    </lineage>
</organism>
<dbReference type="AlphaFoldDB" id="A0A7R8H239"/>